<dbReference type="Pfam" id="PF00293">
    <property type="entry name" value="NUDIX"/>
    <property type="match status" value="1"/>
</dbReference>
<sequence>MRHLPGRRESAIADRHDVEREVISSRRAFEGKVVNVRIDEVQLAAGQESVRRDVVEHPGAAAVIAINDQDEIAFIQQYRHPVRAELWEIPAGLLDVEGEDPKETARRELREEVDLIAGRIDKLMTLALSPGGSDEFVHVYLATDLTPAEKPFDRGEEEAEFELTWVPAKEAIRAIMSGNIANASTVAAVIAGFAKKEQLAAAQQPRPKAAEKPTMRLMVDYSGPALWLLGGDAPEVSDEKLAADLDNWNEHFQNSYDWETGWRTKADADQHFAAAQELLPRVQAHFPNYYVYHDVWETRYQADES</sequence>
<accession>A0A1Q5Q540</accession>
<keyword evidence="5" id="KW-1185">Reference proteome</keyword>
<comment type="cofactor">
    <cofactor evidence="1">
        <name>Mg(2+)</name>
        <dbReference type="ChEBI" id="CHEBI:18420"/>
    </cofactor>
</comment>
<name>A0A1Q5Q540_9ACTO</name>
<dbReference type="Gene3D" id="3.90.79.10">
    <property type="entry name" value="Nucleoside Triphosphate Pyrophosphohydrolase"/>
    <property type="match status" value="1"/>
</dbReference>
<dbReference type="GO" id="GO:0016787">
    <property type="term" value="F:hydrolase activity"/>
    <property type="evidence" value="ECO:0007669"/>
    <property type="project" value="UniProtKB-KW"/>
</dbReference>
<dbReference type="Proteomes" id="UP000185628">
    <property type="component" value="Unassembled WGS sequence"/>
</dbReference>
<dbReference type="PROSITE" id="PS51462">
    <property type="entry name" value="NUDIX"/>
    <property type="match status" value="1"/>
</dbReference>
<dbReference type="GO" id="GO:0006753">
    <property type="term" value="P:nucleoside phosphate metabolic process"/>
    <property type="evidence" value="ECO:0007669"/>
    <property type="project" value="TreeGrafter"/>
</dbReference>
<evidence type="ECO:0000259" key="3">
    <source>
        <dbReference type="PROSITE" id="PS51462"/>
    </source>
</evidence>
<dbReference type="GO" id="GO:0019693">
    <property type="term" value="P:ribose phosphate metabolic process"/>
    <property type="evidence" value="ECO:0007669"/>
    <property type="project" value="TreeGrafter"/>
</dbReference>
<dbReference type="PANTHER" id="PTHR11839">
    <property type="entry name" value="UDP/ADP-SUGAR PYROPHOSPHATASE"/>
    <property type="match status" value="1"/>
</dbReference>
<gene>
    <name evidence="4" type="ORF">BSZ39_02200</name>
</gene>
<evidence type="ECO:0000313" key="5">
    <source>
        <dbReference type="Proteomes" id="UP000185628"/>
    </source>
</evidence>
<dbReference type="GO" id="GO:0005829">
    <property type="term" value="C:cytosol"/>
    <property type="evidence" value="ECO:0007669"/>
    <property type="project" value="TreeGrafter"/>
</dbReference>
<protein>
    <recommendedName>
        <fullName evidence="3">Nudix hydrolase domain-containing protein</fullName>
    </recommendedName>
</protein>
<dbReference type="PANTHER" id="PTHR11839:SF18">
    <property type="entry name" value="NUDIX HYDROLASE DOMAIN-CONTAINING PROTEIN"/>
    <property type="match status" value="1"/>
</dbReference>
<proteinExistence type="predicted"/>
<dbReference type="OrthoDB" id="9806150at2"/>
<dbReference type="RefSeq" id="WP_073715761.1">
    <property type="nucleotide sequence ID" value="NZ_MQVR01000007.1"/>
</dbReference>
<evidence type="ECO:0000256" key="2">
    <source>
        <dbReference type="ARBA" id="ARBA00022801"/>
    </source>
</evidence>
<organism evidence="4 5">
    <name type="scientific">Bowdeniella nasicola</name>
    <dbReference type="NCBI Taxonomy" id="208480"/>
    <lineage>
        <taxon>Bacteria</taxon>
        <taxon>Bacillati</taxon>
        <taxon>Actinomycetota</taxon>
        <taxon>Actinomycetes</taxon>
        <taxon>Actinomycetales</taxon>
        <taxon>Actinomycetaceae</taxon>
        <taxon>Bowdeniella</taxon>
    </lineage>
</organism>
<reference evidence="5" key="1">
    <citation type="submission" date="2016-12" db="EMBL/GenBank/DDBJ databases">
        <authorList>
            <person name="Meng X."/>
        </authorList>
    </citation>
    <scope>NUCLEOTIDE SEQUENCE [LARGE SCALE GENOMIC DNA]</scope>
    <source>
        <strain evidence="5">DSM 19116</strain>
    </source>
</reference>
<dbReference type="InterPro" id="IPR000086">
    <property type="entry name" value="NUDIX_hydrolase_dom"/>
</dbReference>
<dbReference type="AlphaFoldDB" id="A0A1Q5Q540"/>
<dbReference type="EMBL" id="MQVR01000007">
    <property type="protein sequence ID" value="OKL54809.1"/>
    <property type="molecule type" value="Genomic_DNA"/>
</dbReference>
<keyword evidence="2" id="KW-0378">Hydrolase</keyword>
<evidence type="ECO:0000313" key="4">
    <source>
        <dbReference type="EMBL" id="OKL54809.1"/>
    </source>
</evidence>
<comment type="caution">
    <text evidence="4">The sequence shown here is derived from an EMBL/GenBank/DDBJ whole genome shotgun (WGS) entry which is preliminary data.</text>
</comment>
<dbReference type="InterPro" id="IPR015797">
    <property type="entry name" value="NUDIX_hydrolase-like_dom_sf"/>
</dbReference>
<evidence type="ECO:0000256" key="1">
    <source>
        <dbReference type="ARBA" id="ARBA00001946"/>
    </source>
</evidence>
<dbReference type="CDD" id="cd24158">
    <property type="entry name" value="NUDIX_ADPRase_Rv1700"/>
    <property type="match status" value="1"/>
</dbReference>
<feature type="domain" description="Nudix hydrolase" evidence="3">
    <location>
        <begin position="55"/>
        <end position="188"/>
    </location>
</feature>
<dbReference type="SUPFAM" id="SSF55811">
    <property type="entry name" value="Nudix"/>
    <property type="match status" value="1"/>
</dbReference>